<feature type="compositionally biased region" description="Basic and acidic residues" evidence="1">
    <location>
        <begin position="139"/>
        <end position="148"/>
    </location>
</feature>
<proteinExistence type="predicted"/>
<protein>
    <submittedName>
        <fullName evidence="4">Uncharacterized protein LOC125422187</fullName>
    </submittedName>
</protein>
<name>A0ABM3IHT5_ZIZJJ</name>
<sequence>MLCKRFTGTILLALLFAHQVLALTRKDVASKQKVLVDGAITSVNKNIGVGGRKLMGKQESMRKETSLREGPINGGSDYSDISGKDSKASADDSLGSPQEKLNTEDIATILEPIQTLKSVSLGTPRNTNINTNPNQYHYNHNEDSKEEQPSLDNSSSSASDINEEIIQKDETRSLLEAAKEIVNLMSKDYKGMGRRKPPINNQEPKH</sequence>
<dbReference type="Proteomes" id="UP001652623">
    <property type="component" value="Chromosome 4"/>
</dbReference>
<evidence type="ECO:0000313" key="4">
    <source>
        <dbReference type="RefSeq" id="XP_048328707.2"/>
    </source>
</evidence>
<evidence type="ECO:0000256" key="1">
    <source>
        <dbReference type="SAM" id="MobiDB-lite"/>
    </source>
</evidence>
<dbReference type="PANTHER" id="PTHR36313:SF7">
    <property type="entry name" value="OS09G0474600 PROTEIN"/>
    <property type="match status" value="1"/>
</dbReference>
<dbReference type="PANTHER" id="PTHR36313">
    <property type="entry name" value="ROOT MERISTEM GROWTH FACTOR 2"/>
    <property type="match status" value="1"/>
</dbReference>
<feature type="chain" id="PRO_5046293021" evidence="2">
    <location>
        <begin position="23"/>
        <end position="206"/>
    </location>
</feature>
<reference evidence="4" key="1">
    <citation type="submission" date="2025-08" db="UniProtKB">
        <authorList>
            <consortium name="RefSeq"/>
        </authorList>
    </citation>
    <scope>IDENTIFICATION</scope>
    <source>
        <tissue evidence="4">Seedling</tissue>
    </source>
</reference>
<dbReference type="RefSeq" id="XP_048328707.2">
    <property type="nucleotide sequence ID" value="XM_048472750.2"/>
</dbReference>
<dbReference type="GeneID" id="125422187"/>
<gene>
    <name evidence="4" type="primary">LOC125422187</name>
</gene>
<feature type="signal peptide" evidence="2">
    <location>
        <begin position="1"/>
        <end position="22"/>
    </location>
</feature>
<feature type="compositionally biased region" description="Low complexity" evidence="1">
    <location>
        <begin position="150"/>
        <end position="160"/>
    </location>
</feature>
<keyword evidence="3" id="KW-1185">Reference proteome</keyword>
<accession>A0ABM3IHT5</accession>
<dbReference type="InterPro" id="IPR038804">
    <property type="entry name" value="RGF3"/>
</dbReference>
<feature type="compositionally biased region" description="Low complexity" evidence="1">
    <location>
        <begin position="123"/>
        <end position="134"/>
    </location>
</feature>
<evidence type="ECO:0000256" key="2">
    <source>
        <dbReference type="SAM" id="SignalP"/>
    </source>
</evidence>
<keyword evidence="2" id="KW-0732">Signal</keyword>
<feature type="region of interest" description="Disordered" evidence="1">
    <location>
        <begin position="187"/>
        <end position="206"/>
    </location>
</feature>
<evidence type="ECO:0000313" key="3">
    <source>
        <dbReference type="Proteomes" id="UP001652623"/>
    </source>
</evidence>
<organism evidence="3 4">
    <name type="scientific">Ziziphus jujuba</name>
    <name type="common">Chinese jujube</name>
    <name type="synonym">Ziziphus sativa</name>
    <dbReference type="NCBI Taxonomy" id="326968"/>
    <lineage>
        <taxon>Eukaryota</taxon>
        <taxon>Viridiplantae</taxon>
        <taxon>Streptophyta</taxon>
        <taxon>Embryophyta</taxon>
        <taxon>Tracheophyta</taxon>
        <taxon>Spermatophyta</taxon>
        <taxon>Magnoliopsida</taxon>
        <taxon>eudicotyledons</taxon>
        <taxon>Gunneridae</taxon>
        <taxon>Pentapetalae</taxon>
        <taxon>rosids</taxon>
        <taxon>fabids</taxon>
        <taxon>Rosales</taxon>
        <taxon>Rhamnaceae</taxon>
        <taxon>Paliureae</taxon>
        <taxon>Ziziphus</taxon>
    </lineage>
</organism>
<feature type="region of interest" description="Disordered" evidence="1">
    <location>
        <begin position="121"/>
        <end position="172"/>
    </location>
</feature>
<feature type="region of interest" description="Disordered" evidence="1">
    <location>
        <begin position="51"/>
        <end position="103"/>
    </location>
</feature>